<dbReference type="PANTHER" id="PTHR21015:SF22">
    <property type="entry name" value="GLYCOSYLTRANSFERASE"/>
    <property type="match status" value="1"/>
</dbReference>
<comment type="subcellular location">
    <subcellularLocation>
        <location evidence="10">Cell membrane</location>
        <topology evidence="10">Peripheral membrane protein</topology>
        <orientation evidence="10">Cytoplasmic side</orientation>
    </subcellularLocation>
</comment>
<evidence type="ECO:0000256" key="4">
    <source>
        <dbReference type="ARBA" id="ARBA00022679"/>
    </source>
</evidence>
<evidence type="ECO:0000313" key="14">
    <source>
        <dbReference type="Proteomes" id="UP000265964"/>
    </source>
</evidence>
<dbReference type="OrthoDB" id="9808936at2"/>
<keyword evidence="1 10" id="KW-1003">Cell membrane</keyword>
<evidence type="ECO:0000256" key="10">
    <source>
        <dbReference type="HAMAP-Rule" id="MF_00033"/>
    </source>
</evidence>
<feature type="binding site" evidence="10">
    <location>
        <begin position="13"/>
        <end position="15"/>
    </location>
    <ligand>
        <name>UDP-N-acetyl-alpha-D-glucosamine</name>
        <dbReference type="ChEBI" id="CHEBI:57705"/>
    </ligand>
</feature>
<keyword evidence="3 10" id="KW-0328">Glycosyltransferase</keyword>
<dbReference type="Gene3D" id="3.40.50.2000">
    <property type="entry name" value="Glycogen Phosphorylase B"/>
    <property type="match status" value="2"/>
</dbReference>
<evidence type="ECO:0000256" key="7">
    <source>
        <dbReference type="ARBA" id="ARBA00023136"/>
    </source>
</evidence>
<name>A0A3A1YJN3_9GAMM</name>
<feature type="binding site" evidence="10">
    <location>
        <position position="163"/>
    </location>
    <ligand>
        <name>UDP-N-acetyl-alpha-D-glucosamine</name>
        <dbReference type="ChEBI" id="CHEBI:57705"/>
    </ligand>
</feature>
<keyword evidence="4 10" id="KW-0808">Transferase</keyword>
<evidence type="ECO:0000256" key="2">
    <source>
        <dbReference type="ARBA" id="ARBA00022618"/>
    </source>
</evidence>
<dbReference type="SUPFAM" id="SSF53756">
    <property type="entry name" value="UDP-Glycosyltransferase/glycogen phosphorylase"/>
    <property type="match status" value="2"/>
</dbReference>
<dbReference type="GO" id="GO:0071555">
    <property type="term" value="P:cell wall organization"/>
    <property type="evidence" value="ECO:0007669"/>
    <property type="project" value="UniProtKB-KW"/>
</dbReference>
<keyword evidence="8 10" id="KW-0131">Cell cycle</keyword>
<dbReference type="GO" id="GO:0005975">
    <property type="term" value="P:carbohydrate metabolic process"/>
    <property type="evidence" value="ECO:0007669"/>
    <property type="project" value="InterPro"/>
</dbReference>
<keyword evidence="7 10" id="KW-0472">Membrane</keyword>
<dbReference type="Proteomes" id="UP000265964">
    <property type="component" value="Unassembled WGS sequence"/>
</dbReference>
<protein>
    <recommendedName>
        <fullName evidence="10">UDP-N-acetylglucosamine--N-acetylmuramyl-(pentapeptide) pyrophosphoryl-undecaprenol N-acetylglucosamine transferase</fullName>
        <ecNumber evidence="10">2.4.1.227</ecNumber>
    </recommendedName>
    <alternativeName>
        <fullName evidence="10">Undecaprenyl-PP-MurNAc-pentapeptide-UDPGlcNAc GlcNAc transferase</fullName>
    </alternativeName>
</protein>
<dbReference type="InterPro" id="IPR006009">
    <property type="entry name" value="GlcNAc_MurG"/>
</dbReference>
<evidence type="ECO:0000259" key="12">
    <source>
        <dbReference type="Pfam" id="PF04101"/>
    </source>
</evidence>
<feature type="binding site" evidence="10">
    <location>
        <position position="245"/>
    </location>
    <ligand>
        <name>UDP-N-acetyl-alpha-D-glucosamine</name>
        <dbReference type="ChEBI" id="CHEBI:57705"/>
    </ligand>
</feature>
<dbReference type="GO" id="GO:0050511">
    <property type="term" value="F:undecaprenyldiphospho-muramoylpentapeptide beta-N-acetylglucosaminyltransferase activity"/>
    <property type="evidence" value="ECO:0007669"/>
    <property type="project" value="UniProtKB-UniRule"/>
</dbReference>
<keyword evidence="2 10" id="KW-0132">Cell division</keyword>
<dbReference type="RefSeq" id="WP_119534185.1">
    <property type="nucleotide sequence ID" value="NZ_NRJF01000031.1"/>
</dbReference>
<evidence type="ECO:0000256" key="9">
    <source>
        <dbReference type="ARBA" id="ARBA00023316"/>
    </source>
</evidence>
<dbReference type="InterPro" id="IPR007235">
    <property type="entry name" value="Glyco_trans_28_C"/>
</dbReference>
<dbReference type="HAMAP" id="MF_00033">
    <property type="entry name" value="MurG"/>
    <property type="match status" value="1"/>
</dbReference>
<evidence type="ECO:0000256" key="6">
    <source>
        <dbReference type="ARBA" id="ARBA00022984"/>
    </source>
</evidence>
<dbReference type="GO" id="GO:0008360">
    <property type="term" value="P:regulation of cell shape"/>
    <property type="evidence" value="ECO:0007669"/>
    <property type="project" value="UniProtKB-KW"/>
</dbReference>
<keyword evidence="14" id="KW-1185">Reference proteome</keyword>
<comment type="pathway">
    <text evidence="10">Cell wall biogenesis; peptidoglycan biosynthesis.</text>
</comment>
<feature type="binding site" evidence="10">
    <location>
        <position position="125"/>
    </location>
    <ligand>
        <name>UDP-N-acetyl-alpha-D-glucosamine</name>
        <dbReference type="ChEBI" id="CHEBI:57705"/>
    </ligand>
</feature>
<accession>A0A3A1YJN3</accession>
<feature type="binding site" evidence="10">
    <location>
        <position position="346"/>
    </location>
    <ligand>
        <name>UDP-N-acetyl-alpha-D-glucosamine</name>
        <dbReference type="ChEBI" id="CHEBI:57705"/>
    </ligand>
</feature>
<dbReference type="InterPro" id="IPR004276">
    <property type="entry name" value="GlycoTrans_28_N"/>
</dbReference>
<dbReference type="EMBL" id="NRJF01000031">
    <property type="protein sequence ID" value="RIY37875.1"/>
    <property type="molecule type" value="Genomic_DNA"/>
</dbReference>
<evidence type="ECO:0000313" key="13">
    <source>
        <dbReference type="EMBL" id="RIY37875.1"/>
    </source>
</evidence>
<feature type="domain" description="Glycosyltransferase family 28 N-terminal" evidence="11">
    <location>
        <begin position="6"/>
        <end position="140"/>
    </location>
</feature>
<dbReference type="EC" id="2.4.1.227" evidence="10"/>
<reference evidence="13 14" key="1">
    <citation type="submission" date="2017-08" db="EMBL/GenBank/DDBJ databases">
        <title>Reclassification of Bisgaard taxon 37 and 44.</title>
        <authorList>
            <person name="Christensen H."/>
        </authorList>
    </citation>
    <scope>NUCLEOTIDE SEQUENCE [LARGE SCALE GENOMIC DNA]</scope>
    <source>
        <strain evidence="13 14">EEAB3T1</strain>
    </source>
</reference>
<evidence type="ECO:0000256" key="1">
    <source>
        <dbReference type="ARBA" id="ARBA00022475"/>
    </source>
</evidence>
<comment type="catalytic activity">
    <reaction evidence="10">
        <text>di-trans,octa-cis-undecaprenyl diphospho-N-acetyl-alpha-D-muramoyl-L-alanyl-D-glutamyl-meso-2,6-diaminopimeloyl-D-alanyl-D-alanine + UDP-N-acetyl-alpha-D-glucosamine = di-trans,octa-cis-undecaprenyl diphospho-[N-acetyl-alpha-D-glucosaminyl-(1-&gt;4)]-N-acetyl-alpha-D-muramoyl-L-alanyl-D-glutamyl-meso-2,6-diaminopimeloyl-D-alanyl-D-alanine + UDP + H(+)</text>
        <dbReference type="Rhea" id="RHEA:31227"/>
        <dbReference type="ChEBI" id="CHEBI:15378"/>
        <dbReference type="ChEBI" id="CHEBI:57705"/>
        <dbReference type="ChEBI" id="CHEBI:58223"/>
        <dbReference type="ChEBI" id="CHEBI:61387"/>
        <dbReference type="ChEBI" id="CHEBI:61388"/>
        <dbReference type="EC" id="2.4.1.227"/>
    </reaction>
</comment>
<dbReference type="Pfam" id="PF04101">
    <property type="entry name" value="Glyco_tran_28_C"/>
    <property type="match status" value="1"/>
</dbReference>
<comment type="function">
    <text evidence="10">Cell wall formation. Catalyzes the transfer of a GlcNAc subunit on undecaprenyl-pyrophosphoryl-MurNAc-pentapeptide (lipid intermediate I) to form undecaprenyl-pyrophosphoryl-MurNAc-(pentapeptide)GlcNAc (lipid intermediate II).</text>
</comment>
<proteinExistence type="inferred from homology"/>
<dbReference type="UniPathway" id="UPA00219"/>
<gene>
    <name evidence="10 13" type="primary">murG</name>
    <name evidence="13" type="ORF">CKF59_01325</name>
</gene>
<keyword evidence="6 10" id="KW-0573">Peptidoglycan synthesis</keyword>
<dbReference type="PANTHER" id="PTHR21015">
    <property type="entry name" value="UDP-N-ACETYLGLUCOSAMINE--N-ACETYLMURAMYL-(PENTAPEPTIDE) PYROPHOSPHORYL-UNDECAPRENOL N-ACETYLGLUCOSAMINE TRANSFERASE 1"/>
    <property type="match status" value="1"/>
</dbReference>
<sequence>MTKKKVLIMAGGTGGHIFPALAIAQKLTEQNIEIAWVGTENRMEANLVPKYGYPIYFIEIEGLVSRGAKAWLKAPFKILKAIFQAKKIIQEFKPDLVVGTGGYVCGPVGVAAKLTKTPLIVVENNGVIGLTNKILSKFADLTLFSYPLKEAKKPEYIVGQPLREDFTKLKSEENLQPLLSKAQNEYQELVRFVQEQLNYQQALPDTYTKDNFTHLYELLDAQQKLTFNNLSLSKQRLNILAVGGSLGARILNQNLAPAIKNLETKGIKVNTLQQVGQGNLDEVNNLVTELSLENYTVCEFIDNISEKYLQSDLIICRSGSMTVFEIANCNRPAIFVPLALQKDQQQLHNAKYLTDKGAGLLILNKDFNAQSLTSLIENLNYHQLYQIALKQTSLATPEATDKIVKFIQPYLNR</sequence>
<keyword evidence="9 10" id="KW-0961">Cell wall biogenesis/degradation</keyword>
<evidence type="ECO:0000256" key="3">
    <source>
        <dbReference type="ARBA" id="ARBA00022676"/>
    </source>
</evidence>
<evidence type="ECO:0000256" key="5">
    <source>
        <dbReference type="ARBA" id="ARBA00022960"/>
    </source>
</evidence>
<dbReference type="GO" id="GO:0051301">
    <property type="term" value="P:cell division"/>
    <property type="evidence" value="ECO:0007669"/>
    <property type="project" value="UniProtKB-KW"/>
</dbReference>
<dbReference type="CDD" id="cd03785">
    <property type="entry name" value="GT28_MurG"/>
    <property type="match status" value="1"/>
</dbReference>
<comment type="similarity">
    <text evidence="10">Belongs to the glycosyltransferase 28 family. MurG subfamily.</text>
</comment>
<dbReference type="AlphaFoldDB" id="A0A3A1YJN3"/>
<organism evidence="13 14">
    <name type="scientific">Psittacicella gerlachiana</name>
    <dbReference type="NCBI Taxonomy" id="2028574"/>
    <lineage>
        <taxon>Bacteria</taxon>
        <taxon>Pseudomonadati</taxon>
        <taxon>Pseudomonadota</taxon>
        <taxon>Gammaproteobacteria</taxon>
        <taxon>Pasteurellales</taxon>
        <taxon>Psittacicellaceae</taxon>
        <taxon>Psittacicella</taxon>
    </lineage>
</organism>
<keyword evidence="5 10" id="KW-0133">Cell shape</keyword>
<comment type="caution">
    <text evidence="10">Lacks conserved residue(s) required for the propagation of feature annotation.</text>
</comment>
<evidence type="ECO:0000259" key="11">
    <source>
        <dbReference type="Pfam" id="PF03033"/>
    </source>
</evidence>
<comment type="caution">
    <text evidence="13">The sequence shown here is derived from an EMBL/GenBank/DDBJ whole genome shotgun (WGS) entry which is preliminary data.</text>
</comment>
<feature type="binding site" evidence="10">
    <location>
        <position position="301"/>
    </location>
    <ligand>
        <name>UDP-N-acetyl-alpha-D-glucosamine</name>
        <dbReference type="ChEBI" id="CHEBI:57705"/>
    </ligand>
</feature>
<dbReference type="GO" id="GO:0005886">
    <property type="term" value="C:plasma membrane"/>
    <property type="evidence" value="ECO:0007669"/>
    <property type="project" value="UniProtKB-SubCell"/>
</dbReference>
<dbReference type="GO" id="GO:0051991">
    <property type="term" value="F:UDP-N-acetyl-D-glucosamine:N-acetylmuramoyl-L-alanyl-D-glutamyl-meso-2,6-diaminopimelyl-D-alanyl-D-alanine-diphosphoundecaprenol 4-beta-N-acetylglucosaminlytransferase activity"/>
    <property type="evidence" value="ECO:0007669"/>
    <property type="project" value="RHEA"/>
</dbReference>
<evidence type="ECO:0000256" key="8">
    <source>
        <dbReference type="ARBA" id="ARBA00023306"/>
    </source>
</evidence>
<dbReference type="Pfam" id="PF03033">
    <property type="entry name" value="Glyco_transf_28"/>
    <property type="match status" value="1"/>
</dbReference>
<feature type="domain" description="Glycosyl transferase family 28 C-terminal" evidence="12">
    <location>
        <begin position="239"/>
        <end position="392"/>
    </location>
</feature>
<dbReference type="GO" id="GO:0009252">
    <property type="term" value="P:peptidoglycan biosynthetic process"/>
    <property type="evidence" value="ECO:0007669"/>
    <property type="project" value="UniProtKB-UniRule"/>
</dbReference>
<dbReference type="NCBIfam" id="TIGR01133">
    <property type="entry name" value="murG"/>
    <property type="match status" value="1"/>
</dbReference>